<name>A0ABR1AY96_POLSC</name>
<accession>A0ABR1AY96</accession>
<evidence type="ECO:0000313" key="3">
    <source>
        <dbReference type="Proteomes" id="UP001359485"/>
    </source>
</evidence>
<comment type="caution">
    <text evidence="2">The sequence shown here is derived from an EMBL/GenBank/DDBJ whole genome shotgun (WGS) entry which is preliminary data.</text>
</comment>
<feature type="compositionally biased region" description="Basic and acidic residues" evidence="1">
    <location>
        <begin position="85"/>
        <end position="99"/>
    </location>
</feature>
<proteinExistence type="predicted"/>
<feature type="region of interest" description="Disordered" evidence="1">
    <location>
        <begin position="77"/>
        <end position="99"/>
    </location>
</feature>
<dbReference type="EMBL" id="JAWJWF010000008">
    <property type="protein sequence ID" value="KAK6630367.1"/>
    <property type="molecule type" value="Genomic_DNA"/>
</dbReference>
<evidence type="ECO:0000256" key="1">
    <source>
        <dbReference type="SAM" id="MobiDB-lite"/>
    </source>
</evidence>
<dbReference type="Proteomes" id="UP001359485">
    <property type="component" value="Unassembled WGS sequence"/>
</dbReference>
<keyword evidence="3" id="KW-1185">Reference proteome</keyword>
<evidence type="ECO:0000313" key="2">
    <source>
        <dbReference type="EMBL" id="KAK6630367.1"/>
    </source>
</evidence>
<gene>
    <name evidence="2" type="ORF">RUM44_005034</name>
</gene>
<protein>
    <submittedName>
        <fullName evidence="2">Uncharacterized protein</fullName>
    </submittedName>
</protein>
<reference evidence="2 3" key="1">
    <citation type="submission" date="2023-09" db="EMBL/GenBank/DDBJ databases">
        <title>Genomes of two closely related lineages of the louse Polyplax serrata with different host specificities.</title>
        <authorList>
            <person name="Martinu J."/>
            <person name="Tarabai H."/>
            <person name="Stefka J."/>
            <person name="Hypsa V."/>
        </authorList>
    </citation>
    <scope>NUCLEOTIDE SEQUENCE [LARGE SCALE GENOMIC DNA]</scope>
    <source>
        <strain evidence="2">98ZLc_SE</strain>
    </source>
</reference>
<sequence>MNKLVSVCKSLPVKLKLSSFNSLPVATRCFSKEGDKDKDAEFEVEDVYKGQTGVLHDKQQSVKEEAFFHKEAQEQMKALKKKVTDKKPDSSESKPKNDS</sequence>
<organism evidence="2 3">
    <name type="scientific">Polyplax serrata</name>
    <name type="common">Common mouse louse</name>
    <dbReference type="NCBI Taxonomy" id="468196"/>
    <lineage>
        <taxon>Eukaryota</taxon>
        <taxon>Metazoa</taxon>
        <taxon>Ecdysozoa</taxon>
        <taxon>Arthropoda</taxon>
        <taxon>Hexapoda</taxon>
        <taxon>Insecta</taxon>
        <taxon>Pterygota</taxon>
        <taxon>Neoptera</taxon>
        <taxon>Paraneoptera</taxon>
        <taxon>Psocodea</taxon>
        <taxon>Troctomorpha</taxon>
        <taxon>Phthiraptera</taxon>
        <taxon>Anoplura</taxon>
        <taxon>Polyplacidae</taxon>
        <taxon>Polyplax</taxon>
    </lineage>
</organism>